<evidence type="ECO:0000256" key="5">
    <source>
        <dbReference type="ARBA" id="ARBA00022801"/>
    </source>
</evidence>
<name>A0A5C6XCQ0_9DELT</name>
<feature type="region of interest" description="Disordered" evidence="8">
    <location>
        <begin position="1"/>
        <end position="24"/>
    </location>
</feature>
<dbReference type="EMBL" id="VOSL01000025">
    <property type="protein sequence ID" value="TXD39792.1"/>
    <property type="molecule type" value="Genomic_DNA"/>
</dbReference>
<evidence type="ECO:0000256" key="8">
    <source>
        <dbReference type="SAM" id="MobiDB-lite"/>
    </source>
</evidence>
<dbReference type="InterPro" id="IPR043595">
    <property type="entry name" value="FaeB/C/D"/>
</dbReference>
<keyword evidence="7" id="KW-0624">Polysaccharide degradation</keyword>
<dbReference type="Pfam" id="PF10503">
    <property type="entry name" value="Esterase_PHB"/>
    <property type="match status" value="1"/>
</dbReference>
<organism evidence="9 10">
    <name type="scientific">Lujinxingia vulgaris</name>
    <dbReference type="NCBI Taxonomy" id="2600176"/>
    <lineage>
        <taxon>Bacteria</taxon>
        <taxon>Deltaproteobacteria</taxon>
        <taxon>Bradymonadales</taxon>
        <taxon>Lujinxingiaceae</taxon>
        <taxon>Lujinxingia</taxon>
    </lineage>
</organism>
<accession>A0A5C6XCQ0</accession>
<protein>
    <recommendedName>
        <fullName evidence="11">Polyhydroxybutyrate depolymerase</fullName>
    </recommendedName>
</protein>
<evidence type="ECO:0000256" key="1">
    <source>
        <dbReference type="ARBA" id="ARBA00004613"/>
    </source>
</evidence>
<dbReference type="SUPFAM" id="SSF53474">
    <property type="entry name" value="alpha/beta-Hydrolases"/>
    <property type="match status" value="1"/>
</dbReference>
<dbReference type="GO" id="GO:0030600">
    <property type="term" value="F:feruloyl esterase activity"/>
    <property type="evidence" value="ECO:0007669"/>
    <property type="project" value="InterPro"/>
</dbReference>
<comment type="caution">
    <text evidence="9">The sequence shown here is derived from an EMBL/GenBank/DDBJ whole genome shotgun (WGS) entry which is preliminary data.</text>
</comment>
<keyword evidence="4" id="KW-0732">Signal</keyword>
<dbReference type="PANTHER" id="PTHR38050:SF2">
    <property type="entry name" value="FERULOYL ESTERASE C-RELATED"/>
    <property type="match status" value="1"/>
</dbReference>
<sequence>MVAPSPGYWHTERVRTDSDPTRRRISPCVRPLATRSQTRNVMSRSASPSPRTAALLVVLLVVTLLSGCRALRSDEEPAPVSQPETRERIDAAFSDVDAPQAAPEVASTGCASDASPHAGGISHARAILHDRLERTARVFIPSTYTPGEPMPVVFVLHGGFGSGEQIEERSAEFNPIAEREGFIVIYPDGVASDGLLKARTWNGGDCCGYASEANIDDVGFLMALLDELEAELCVDTARVYSTGMSNGAIMSYRLACEASDRIAAIAPVAAPQAFEPCEPTHPVALLHIHGTDDPNAPYEGGEGCGFSNFAFPPTMEGVELWRDANLCEGPSADLLDLGDGLCQTLGSCERPVVRCLIEGGGHSWPGGYPPAINLRRCEGGQHSTDFAASEVIWRFFRGQAR</sequence>
<dbReference type="InterPro" id="IPR010126">
    <property type="entry name" value="Esterase_phb"/>
</dbReference>
<feature type="compositionally biased region" description="Basic and acidic residues" evidence="8">
    <location>
        <begin position="10"/>
        <end position="22"/>
    </location>
</feature>
<gene>
    <name evidence="9" type="ORF">FRC96_05845</name>
</gene>
<evidence type="ECO:0000313" key="9">
    <source>
        <dbReference type="EMBL" id="TXD39792.1"/>
    </source>
</evidence>
<proteinExistence type="predicted"/>
<evidence type="ECO:0000256" key="4">
    <source>
        <dbReference type="ARBA" id="ARBA00022729"/>
    </source>
</evidence>
<dbReference type="GO" id="GO:0045493">
    <property type="term" value="P:xylan catabolic process"/>
    <property type="evidence" value="ECO:0007669"/>
    <property type="project" value="UniProtKB-KW"/>
</dbReference>
<evidence type="ECO:0000313" key="10">
    <source>
        <dbReference type="Proteomes" id="UP000321046"/>
    </source>
</evidence>
<dbReference type="InterPro" id="IPR029058">
    <property type="entry name" value="AB_hydrolase_fold"/>
</dbReference>
<evidence type="ECO:0000256" key="6">
    <source>
        <dbReference type="ARBA" id="ARBA00023277"/>
    </source>
</evidence>
<reference evidence="9 10" key="1">
    <citation type="submission" date="2019-08" db="EMBL/GenBank/DDBJ databases">
        <title>Bradymonadales sp. TMQ2.</title>
        <authorList>
            <person name="Liang Q."/>
        </authorList>
    </citation>
    <scope>NUCLEOTIDE SEQUENCE [LARGE SCALE GENOMIC DNA]</scope>
    <source>
        <strain evidence="9 10">TMQ2</strain>
    </source>
</reference>
<dbReference type="Proteomes" id="UP000321046">
    <property type="component" value="Unassembled WGS sequence"/>
</dbReference>
<keyword evidence="5" id="KW-0378">Hydrolase</keyword>
<dbReference type="OrthoDB" id="9767239at2"/>
<evidence type="ECO:0000256" key="3">
    <source>
        <dbReference type="ARBA" id="ARBA00022651"/>
    </source>
</evidence>
<dbReference type="Gene3D" id="3.40.50.1820">
    <property type="entry name" value="alpha/beta hydrolase"/>
    <property type="match status" value="1"/>
</dbReference>
<evidence type="ECO:0000256" key="7">
    <source>
        <dbReference type="ARBA" id="ARBA00023326"/>
    </source>
</evidence>
<comment type="subcellular location">
    <subcellularLocation>
        <location evidence="1">Secreted</location>
    </subcellularLocation>
</comment>
<keyword evidence="2" id="KW-0964">Secreted</keyword>
<keyword evidence="6" id="KW-0119">Carbohydrate metabolism</keyword>
<dbReference type="PANTHER" id="PTHR38050">
    <property type="match status" value="1"/>
</dbReference>
<evidence type="ECO:0008006" key="11">
    <source>
        <dbReference type="Google" id="ProtNLM"/>
    </source>
</evidence>
<dbReference type="AlphaFoldDB" id="A0A5C6XCQ0"/>
<keyword evidence="3" id="KW-0858">Xylan degradation</keyword>
<dbReference type="GO" id="GO:0005576">
    <property type="term" value="C:extracellular region"/>
    <property type="evidence" value="ECO:0007669"/>
    <property type="project" value="UniProtKB-SubCell"/>
</dbReference>
<evidence type="ECO:0000256" key="2">
    <source>
        <dbReference type="ARBA" id="ARBA00022525"/>
    </source>
</evidence>